<dbReference type="AlphaFoldDB" id="A0ABD0M2Q8"/>
<evidence type="ECO:0000313" key="1">
    <source>
        <dbReference type="EMBL" id="KAK7505599.1"/>
    </source>
</evidence>
<name>A0ABD0M2Q8_9CAEN</name>
<evidence type="ECO:0000313" key="2">
    <source>
        <dbReference type="Proteomes" id="UP001519460"/>
    </source>
</evidence>
<organism evidence="1 2">
    <name type="scientific">Batillaria attramentaria</name>
    <dbReference type="NCBI Taxonomy" id="370345"/>
    <lineage>
        <taxon>Eukaryota</taxon>
        <taxon>Metazoa</taxon>
        <taxon>Spiralia</taxon>
        <taxon>Lophotrochozoa</taxon>
        <taxon>Mollusca</taxon>
        <taxon>Gastropoda</taxon>
        <taxon>Caenogastropoda</taxon>
        <taxon>Sorbeoconcha</taxon>
        <taxon>Cerithioidea</taxon>
        <taxon>Batillariidae</taxon>
        <taxon>Batillaria</taxon>
    </lineage>
</organism>
<accession>A0ABD0M2Q8</accession>
<proteinExistence type="predicted"/>
<dbReference type="EMBL" id="JACVVK020000010">
    <property type="protein sequence ID" value="KAK7505599.1"/>
    <property type="molecule type" value="Genomic_DNA"/>
</dbReference>
<reference evidence="1 2" key="1">
    <citation type="journal article" date="2023" name="Sci. Data">
        <title>Genome assembly of the Korean intertidal mud-creeper Batillaria attramentaria.</title>
        <authorList>
            <person name="Patra A.K."/>
            <person name="Ho P.T."/>
            <person name="Jun S."/>
            <person name="Lee S.J."/>
            <person name="Kim Y."/>
            <person name="Won Y.J."/>
        </authorList>
    </citation>
    <scope>NUCLEOTIDE SEQUENCE [LARGE SCALE GENOMIC DNA]</scope>
    <source>
        <strain evidence="1">Wonlab-2016</strain>
    </source>
</reference>
<sequence>MLVCRKLFVSVAEFTDTQSESSRVYKYVRLTRLRGWGPTTCQKPVKSLRVPVSQTMSSVHSLANLLTRKEEKKEDEFASDLRGKII</sequence>
<protein>
    <submittedName>
        <fullName evidence="1">Uncharacterized protein</fullName>
    </submittedName>
</protein>
<gene>
    <name evidence="1" type="ORF">BaRGS_00003344</name>
</gene>
<comment type="caution">
    <text evidence="1">The sequence shown here is derived from an EMBL/GenBank/DDBJ whole genome shotgun (WGS) entry which is preliminary data.</text>
</comment>
<dbReference type="Proteomes" id="UP001519460">
    <property type="component" value="Unassembled WGS sequence"/>
</dbReference>
<keyword evidence="2" id="KW-1185">Reference proteome</keyword>